<organism evidence="2 3">
    <name type="scientific">Auritidibacter ignavus</name>
    <dbReference type="NCBI Taxonomy" id="678932"/>
    <lineage>
        <taxon>Bacteria</taxon>
        <taxon>Bacillati</taxon>
        <taxon>Actinomycetota</taxon>
        <taxon>Actinomycetes</taxon>
        <taxon>Micrococcales</taxon>
        <taxon>Micrococcaceae</taxon>
        <taxon>Auritidibacter</taxon>
    </lineage>
</organism>
<dbReference type="Proteomes" id="UP001224674">
    <property type="component" value="Chromosome"/>
</dbReference>
<dbReference type="InterPro" id="IPR056115">
    <property type="entry name" value="DUF7698"/>
</dbReference>
<dbReference type="Pfam" id="PF24753">
    <property type="entry name" value="DUF7698"/>
    <property type="match status" value="1"/>
</dbReference>
<reference evidence="2 3" key="1">
    <citation type="submission" date="2023-03" db="EMBL/GenBank/DDBJ databases">
        <title>Complete genome sequences of several Auritidibacter ignavus strains isolated from ear infections.</title>
        <authorList>
            <person name="Baehr T."/>
            <person name="Baumhoegger A.M."/>
        </authorList>
    </citation>
    <scope>NUCLEOTIDE SEQUENCE [LARGE SCALE GENOMIC DNA]</scope>
    <source>
        <strain evidence="2 3">BABAE-6</strain>
    </source>
</reference>
<dbReference type="RefSeq" id="WP_279675181.1">
    <property type="nucleotide sequence ID" value="NZ_CP122566.1"/>
</dbReference>
<protein>
    <recommendedName>
        <fullName evidence="1">DUF7698 domain-containing protein</fullName>
    </recommendedName>
</protein>
<keyword evidence="3" id="KW-1185">Reference proteome</keyword>
<dbReference type="EMBL" id="CP122566">
    <property type="protein sequence ID" value="WGH93910.1"/>
    <property type="molecule type" value="Genomic_DNA"/>
</dbReference>
<feature type="domain" description="DUF7698" evidence="1">
    <location>
        <begin position="20"/>
        <end position="113"/>
    </location>
</feature>
<dbReference type="AlphaFoldDB" id="A0AAJ6APT9"/>
<evidence type="ECO:0000313" key="2">
    <source>
        <dbReference type="EMBL" id="WGH93910.1"/>
    </source>
</evidence>
<evidence type="ECO:0000259" key="1">
    <source>
        <dbReference type="Pfam" id="PF24753"/>
    </source>
</evidence>
<name>A0AAJ6APT9_9MICC</name>
<evidence type="ECO:0000313" key="3">
    <source>
        <dbReference type="Proteomes" id="UP001224674"/>
    </source>
</evidence>
<gene>
    <name evidence="2" type="ORF">QDX21_03670</name>
</gene>
<sequence>MRTIGALDEQIETRQEKNLMAIVSGYKDTLEAGNELVDLAREVFDHEVPTLLDELRELEITEFTISAPQTNTTTIIWQLVERGARLNGLIQVKSRSKNWTTGQQDLLPAWHLSVNQRRLVTF</sequence>
<proteinExistence type="predicted"/>
<accession>A0AAJ6APT9</accession>